<accession>A0A4U0RPG7</accession>
<keyword evidence="3" id="KW-1185">Reference proteome</keyword>
<dbReference type="Proteomes" id="UP000305778">
    <property type="component" value="Unassembled WGS sequence"/>
</dbReference>
<evidence type="ECO:0000313" key="3">
    <source>
        <dbReference type="Proteomes" id="UP000305778"/>
    </source>
</evidence>
<evidence type="ECO:0000259" key="1">
    <source>
        <dbReference type="PROSITE" id="PS51078"/>
    </source>
</evidence>
<dbReference type="SUPFAM" id="SSF55781">
    <property type="entry name" value="GAF domain-like"/>
    <property type="match status" value="1"/>
</dbReference>
<dbReference type="InterPro" id="IPR029016">
    <property type="entry name" value="GAF-like_dom_sf"/>
</dbReference>
<dbReference type="AlphaFoldDB" id="A0A4U0RPG7"/>
<proteinExistence type="predicted"/>
<dbReference type="OrthoDB" id="8479143at2"/>
<gene>
    <name evidence="2" type="ORF">FCI23_49315</name>
</gene>
<name>A0A4U0RPG7_9ACTN</name>
<protein>
    <recommendedName>
        <fullName evidence="1">IclR-ED domain-containing protein</fullName>
    </recommendedName>
</protein>
<evidence type="ECO:0000313" key="2">
    <source>
        <dbReference type="EMBL" id="TJZ97815.1"/>
    </source>
</evidence>
<dbReference type="PROSITE" id="PS51078">
    <property type="entry name" value="ICLR_ED"/>
    <property type="match status" value="1"/>
</dbReference>
<dbReference type="Gene3D" id="3.30.450.40">
    <property type="match status" value="1"/>
</dbReference>
<dbReference type="RefSeq" id="WP_136730520.1">
    <property type="nucleotide sequence ID" value="NZ_SUMC01000140.1"/>
</dbReference>
<organism evidence="2 3">
    <name type="scientific">Actinacidiphila oryziradicis</name>
    <dbReference type="NCBI Taxonomy" id="2571141"/>
    <lineage>
        <taxon>Bacteria</taxon>
        <taxon>Bacillati</taxon>
        <taxon>Actinomycetota</taxon>
        <taxon>Actinomycetes</taxon>
        <taxon>Kitasatosporales</taxon>
        <taxon>Streptomycetaceae</taxon>
        <taxon>Actinacidiphila</taxon>
    </lineage>
</organism>
<comment type="caution">
    <text evidence="2">The sequence shown here is derived from an EMBL/GenBank/DDBJ whole genome shotgun (WGS) entry which is preliminary data.</text>
</comment>
<dbReference type="EMBL" id="SUMC01000140">
    <property type="protein sequence ID" value="TJZ97815.1"/>
    <property type="molecule type" value="Genomic_DNA"/>
</dbReference>
<sequence length="154" mass="16342">MAQTPGPEVSRPVLEALARQQNGMALLWKVSPYGTPQRTVADFAPGRYGWDSLGLSIGQSVELTSTLRVGASGRAIASRLPPARISEILGQPVPVDAGPGAIRDSRQYQAAVEKARQNGYAIGREEIPEWDGIASPVMWGRTVYGASSSSSPLP</sequence>
<feature type="domain" description="IclR-ED" evidence="1">
    <location>
        <begin position="1"/>
        <end position="154"/>
    </location>
</feature>
<reference evidence="2 3" key="1">
    <citation type="submission" date="2019-04" db="EMBL/GenBank/DDBJ databases">
        <title>Streptomyces oryziradicis sp. nov., a novel actinomycete isolated from rhizosphere soil of rice (Oryza sativa L.).</title>
        <authorList>
            <person name="Li C."/>
        </authorList>
    </citation>
    <scope>NUCLEOTIDE SEQUENCE [LARGE SCALE GENOMIC DNA]</scope>
    <source>
        <strain evidence="2 3">NEAU-C40</strain>
    </source>
</reference>
<dbReference type="InterPro" id="IPR014757">
    <property type="entry name" value="Tscrpt_reg_IclR_C"/>
</dbReference>